<sequence>MRARCAVSSDACAGGSEPYLPSMYLEMADLFDPLLSSRPSIAARIISG</sequence>
<accession>C4J876</accession>
<dbReference type="AlphaFoldDB" id="C4J876"/>
<reference evidence="1" key="1">
    <citation type="journal article" date="2009" name="PLoS Genet.">
        <title>Sequencing, mapping, and analysis of 27,455 maize full-length cDNAs.</title>
        <authorList>
            <person name="Soderlund C."/>
            <person name="Descour A."/>
            <person name="Kudrna D."/>
            <person name="Bomhoff M."/>
            <person name="Boyd L."/>
            <person name="Currie J."/>
            <person name="Angelova A."/>
            <person name="Collura K."/>
            <person name="Wissotski M."/>
            <person name="Ashley E."/>
            <person name="Morrow D."/>
            <person name="Fernandes J."/>
            <person name="Walbot V."/>
            <person name="Yu Y."/>
        </authorList>
    </citation>
    <scope>NUCLEOTIDE SEQUENCE</scope>
    <source>
        <strain evidence="1">B73</strain>
    </source>
</reference>
<proteinExistence type="evidence at transcript level"/>
<protein>
    <submittedName>
        <fullName evidence="1">Uncharacterized protein</fullName>
    </submittedName>
</protein>
<organism evidence="1">
    <name type="scientific">Zea mays</name>
    <name type="common">Maize</name>
    <dbReference type="NCBI Taxonomy" id="4577"/>
    <lineage>
        <taxon>Eukaryota</taxon>
        <taxon>Viridiplantae</taxon>
        <taxon>Streptophyta</taxon>
        <taxon>Embryophyta</taxon>
        <taxon>Tracheophyta</taxon>
        <taxon>Spermatophyta</taxon>
        <taxon>Magnoliopsida</taxon>
        <taxon>Liliopsida</taxon>
        <taxon>Poales</taxon>
        <taxon>Poaceae</taxon>
        <taxon>PACMAD clade</taxon>
        <taxon>Panicoideae</taxon>
        <taxon>Andropogonodae</taxon>
        <taxon>Andropogoneae</taxon>
        <taxon>Tripsacinae</taxon>
        <taxon>Zea</taxon>
    </lineage>
</organism>
<name>C4J876_MAIZE</name>
<dbReference type="EMBL" id="BT087023">
    <property type="protein sequence ID" value="ACR37376.1"/>
    <property type="molecule type" value="mRNA"/>
</dbReference>
<evidence type="ECO:0000313" key="1">
    <source>
        <dbReference type="EMBL" id="ACR37376.1"/>
    </source>
</evidence>
<reference evidence="1" key="2">
    <citation type="submission" date="2012-06" db="EMBL/GenBank/DDBJ databases">
        <authorList>
            <person name="Yu Y."/>
            <person name="Currie J."/>
            <person name="Lomeli R."/>
            <person name="Angelova A."/>
            <person name="Collura K."/>
            <person name="Wissotski M."/>
            <person name="Campos D."/>
            <person name="Kudrna D."/>
            <person name="Golser W."/>
            <person name="Ashely E."/>
            <person name="Descour A."/>
            <person name="Fernandes J."/>
            <person name="Soderlund C."/>
            <person name="Walbot V."/>
        </authorList>
    </citation>
    <scope>NUCLEOTIDE SEQUENCE</scope>
    <source>
        <strain evidence="1">B73</strain>
    </source>
</reference>